<dbReference type="PANTHER" id="PTHR30244:SF34">
    <property type="entry name" value="DTDP-4-AMINO-4,6-DIDEOXYGALACTOSE TRANSAMINASE"/>
    <property type="match status" value="1"/>
</dbReference>
<dbReference type="GO" id="GO:0008483">
    <property type="term" value="F:transaminase activity"/>
    <property type="evidence" value="ECO:0007669"/>
    <property type="project" value="UniProtKB-KW"/>
</dbReference>
<dbReference type="Gene3D" id="3.40.640.10">
    <property type="entry name" value="Type I PLP-dependent aspartate aminotransferase-like (Major domain)"/>
    <property type="match status" value="1"/>
</dbReference>
<gene>
    <name evidence="4" type="primary">pseC</name>
    <name evidence="4" type="ORF">V6242_02035</name>
</gene>
<proteinExistence type="inferred from homology"/>
<dbReference type="RefSeq" id="WP_341562407.1">
    <property type="nucleotide sequence ID" value="NZ_JBAKAQ010000001.1"/>
</dbReference>
<dbReference type="InterPro" id="IPR000653">
    <property type="entry name" value="DegT/StrS_aminotransferase"/>
</dbReference>
<comment type="caution">
    <text evidence="4">The sequence shown here is derived from an EMBL/GenBank/DDBJ whole genome shotgun (WGS) entry which is preliminary data.</text>
</comment>
<keyword evidence="4" id="KW-0032">Aminotransferase</keyword>
<evidence type="ECO:0000256" key="2">
    <source>
        <dbReference type="ARBA" id="ARBA00037999"/>
    </source>
</evidence>
<evidence type="ECO:0000256" key="3">
    <source>
        <dbReference type="RuleBase" id="RU004508"/>
    </source>
</evidence>
<dbReference type="Pfam" id="PF01041">
    <property type="entry name" value="DegT_DnrJ_EryC1"/>
    <property type="match status" value="1"/>
</dbReference>
<sequence>MSNTGFIPYGRQSISDDDIAAVVQALKSDFLTQGPRVTEFEDAIADKVGARYAVAANSATSALHLACLALGVTAGDRVWTSPNTFIASANCARYCGADVDFVDVDPQTYNLCPRQLANKLKQAKSQNTLPKVVIPVHFAGQSCDMQAIHQLSKEYGFAIIEDASHAIGAGYQGQPVGNGRFSDICVFSFHPVKIITSGEGGMAVTNHDALASHMRTHAQQGTTKSPEELSQNPGDWYYEQHTLGFNYRMTELQAALGLSQLSRLDEFIEQRHAQFMRYQALLKDFPITLPFQAEDSYSALHLFPILLPKSSKDARKSVFDILRQAGIGTQVHYIPVHTQPYYQALGFAKGDYPVAEDYYARTLSLPLFSELSEAQQNRVALLLKHALITSRVMSA</sequence>
<dbReference type="EMBL" id="JBAKAR010000001">
    <property type="protein sequence ID" value="MEL0611911.1"/>
    <property type="molecule type" value="Genomic_DNA"/>
</dbReference>
<dbReference type="InterPro" id="IPR015422">
    <property type="entry name" value="PyrdxlP-dep_Trfase_small"/>
</dbReference>
<evidence type="ECO:0000313" key="4">
    <source>
        <dbReference type="EMBL" id="MEL0611911.1"/>
    </source>
</evidence>
<dbReference type="InterPro" id="IPR020026">
    <property type="entry name" value="PseC"/>
</dbReference>
<dbReference type="InterPro" id="IPR015424">
    <property type="entry name" value="PyrdxlP-dep_Trfase"/>
</dbReference>
<evidence type="ECO:0000256" key="1">
    <source>
        <dbReference type="ARBA" id="ARBA00022898"/>
    </source>
</evidence>
<dbReference type="Gene3D" id="3.90.1150.10">
    <property type="entry name" value="Aspartate Aminotransferase, domain 1"/>
    <property type="match status" value="1"/>
</dbReference>
<dbReference type="EC" id="2.6.1.92" evidence="4"/>
<dbReference type="Proteomes" id="UP001379949">
    <property type="component" value="Unassembled WGS sequence"/>
</dbReference>
<dbReference type="SUPFAM" id="SSF53383">
    <property type="entry name" value="PLP-dependent transferases"/>
    <property type="match status" value="1"/>
</dbReference>
<keyword evidence="5" id="KW-1185">Reference proteome</keyword>
<dbReference type="PANTHER" id="PTHR30244">
    <property type="entry name" value="TRANSAMINASE"/>
    <property type="match status" value="1"/>
</dbReference>
<keyword evidence="4" id="KW-0808">Transferase</keyword>
<name>A0ABU9G0C1_9GAMM</name>
<dbReference type="CDD" id="cd00616">
    <property type="entry name" value="AHBA_syn"/>
    <property type="match status" value="1"/>
</dbReference>
<dbReference type="NCBIfam" id="TIGR03588">
    <property type="entry name" value="PseC"/>
    <property type="match status" value="1"/>
</dbReference>
<accession>A0ABU9G0C1</accession>
<keyword evidence="1 3" id="KW-0663">Pyridoxal phosphate</keyword>
<reference evidence="4 5" key="1">
    <citation type="submission" date="2024-02" db="EMBL/GenBank/DDBJ databases">
        <title>Bacteria isolated from the canopy kelp, Nereocystis luetkeana.</title>
        <authorList>
            <person name="Pfister C.A."/>
            <person name="Younker I.T."/>
            <person name="Light S.H."/>
        </authorList>
    </citation>
    <scope>NUCLEOTIDE SEQUENCE [LARGE SCALE GENOMIC DNA]</scope>
    <source>
        <strain evidence="4 5">TI.4.07</strain>
    </source>
</reference>
<organism evidence="4 5">
    <name type="scientific">Marinomonas arenicola</name>
    <dbReference type="NCBI Taxonomy" id="569601"/>
    <lineage>
        <taxon>Bacteria</taxon>
        <taxon>Pseudomonadati</taxon>
        <taxon>Pseudomonadota</taxon>
        <taxon>Gammaproteobacteria</taxon>
        <taxon>Oceanospirillales</taxon>
        <taxon>Oceanospirillaceae</taxon>
        <taxon>Marinomonas</taxon>
    </lineage>
</organism>
<comment type="similarity">
    <text evidence="2 3">Belongs to the DegT/DnrJ/EryC1 family.</text>
</comment>
<dbReference type="PIRSF" id="PIRSF000390">
    <property type="entry name" value="PLP_StrS"/>
    <property type="match status" value="1"/>
</dbReference>
<dbReference type="InterPro" id="IPR015421">
    <property type="entry name" value="PyrdxlP-dep_Trfase_major"/>
</dbReference>
<evidence type="ECO:0000313" key="5">
    <source>
        <dbReference type="Proteomes" id="UP001379949"/>
    </source>
</evidence>
<protein>
    <submittedName>
        <fullName evidence="4">UDP-4-amino-4, 6-dideoxy-N-acetyl-beta-L-altrosamine transaminase</fullName>
        <ecNumber evidence="4">2.6.1.92</ecNumber>
    </submittedName>
</protein>